<sequence length="37" mass="4444">MTLNKDIDGANLYPYFYAFMKLTHFLFPNFQQLLLSK</sequence>
<dbReference type="Proteomes" id="UP000346772">
    <property type="component" value="Unassembled WGS sequence"/>
</dbReference>
<dbReference type="AlphaFoldDB" id="A0AAX3GVQ4"/>
<evidence type="ECO:0000313" key="2">
    <source>
        <dbReference type="EMBL" id="VFD52871.1"/>
    </source>
</evidence>
<feature type="transmembrane region" description="Helical" evidence="1">
    <location>
        <begin position="12"/>
        <end position="30"/>
    </location>
</feature>
<keyword evidence="1" id="KW-0812">Transmembrane</keyword>
<keyword evidence="1" id="KW-0472">Membrane</keyword>
<name>A0AAX3GVQ4_CLODI</name>
<protein>
    <submittedName>
        <fullName evidence="2">Uncharacterized protein</fullName>
    </submittedName>
</protein>
<keyword evidence="1" id="KW-1133">Transmembrane helix</keyword>
<proteinExistence type="predicted"/>
<evidence type="ECO:0000313" key="3">
    <source>
        <dbReference type="Proteomes" id="UP000346772"/>
    </source>
</evidence>
<dbReference type="EMBL" id="CAADAT010000001">
    <property type="protein sequence ID" value="VFD52871.1"/>
    <property type="molecule type" value="Genomic_DNA"/>
</dbReference>
<accession>A0AAX3GVQ4</accession>
<comment type="caution">
    <text evidence="2">The sequence shown here is derived from an EMBL/GenBank/DDBJ whole genome shotgun (WGS) entry which is preliminary data.</text>
</comment>
<organism evidence="2 3">
    <name type="scientific">Clostridioides difficile</name>
    <name type="common">Peptoclostridium difficile</name>
    <dbReference type="NCBI Taxonomy" id="1496"/>
    <lineage>
        <taxon>Bacteria</taxon>
        <taxon>Bacillati</taxon>
        <taxon>Bacillota</taxon>
        <taxon>Clostridia</taxon>
        <taxon>Peptostreptococcales</taxon>
        <taxon>Peptostreptococcaceae</taxon>
        <taxon>Clostridioides</taxon>
    </lineage>
</organism>
<evidence type="ECO:0000256" key="1">
    <source>
        <dbReference type="SAM" id="Phobius"/>
    </source>
</evidence>
<gene>
    <name evidence="2" type="ORF">SAMEA1710456_00317</name>
</gene>
<reference evidence="2 3" key="1">
    <citation type="submission" date="2019-02" db="EMBL/GenBank/DDBJ databases">
        <authorList>
            <consortium name="Pathogen Informatics"/>
        </authorList>
    </citation>
    <scope>NUCLEOTIDE SEQUENCE [LARGE SCALE GENOMIC DNA]</scope>
    <source>
        <strain evidence="2 3">078GUE027</strain>
    </source>
</reference>